<name>A0A146JXL8_9EUKA</name>
<organism evidence="2">
    <name type="scientific">Trepomonas sp. PC1</name>
    <dbReference type="NCBI Taxonomy" id="1076344"/>
    <lineage>
        <taxon>Eukaryota</taxon>
        <taxon>Metamonada</taxon>
        <taxon>Diplomonadida</taxon>
        <taxon>Hexamitidae</taxon>
        <taxon>Hexamitinae</taxon>
        <taxon>Trepomonas</taxon>
    </lineage>
</organism>
<reference evidence="2" key="1">
    <citation type="submission" date="2015-07" db="EMBL/GenBank/DDBJ databases">
        <title>Adaptation to a free-living lifestyle via gene acquisitions in the diplomonad Trepomonas sp. PC1.</title>
        <authorList>
            <person name="Xu F."/>
            <person name="Jerlstrom-Hultqvist J."/>
            <person name="Kolisko M."/>
            <person name="Simpson A.G.B."/>
            <person name="Roger A.J."/>
            <person name="Svard S.G."/>
            <person name="Andersson J.O."/>
        </authorList>
    </citation>
    <scope>NUCLEOTIDE SEQUENCE</scope>
    <source>
        <strain evidence="2">PC1</strain>
    </source>
</reference>
<dbReference type="EMBL" id="GDID01007349">
    <property type="protein sequence ID" value="JAP89257.1"/>
    <property type="molecule type" value="Transcribed_RNA"/>
</dbReference>
<dbReference type="AlphaFoldDB" id="A0A146JXL8"/>
<keyword evidence="1" id="KW-0175">Coiled coil</keyword>
<protein>
    <submittedName>
        <fullName evidence="2">Uncharacterized protein</fullName>
    </submittedName>
</protein>
<evidence type="ECO:0000256" key="1">
    <source>
        <dbReference type="SAM" id="Coils"/>
    </source>
</evidence>
<feature type="non-terminal residue" evidence="2">
    <location>
        <position position="1"/>
    </location>
</feature>
<gene>
    <name evidence="2" type="ORF">TPC1_31248</name>
</gene>
<accession>A0A146JXL8</accession>
<proteinExistence type="predicted"/>
<feature type="coiled-coil region" evidence="1">
    <location>
        <begin position="302"/>
        <end position="365"/>
    </location>
</feature>
<sequence>KVQLKQASIEIYYNCVKFIYNDHQHVQSHHFDFDTPLEFFFQTDSLYFTFKTDLFQLKTELKLVKSFFWPIKLFQNETYTFVCVASSVFQPTIAYFDKNVIFIPKKDFIQSNKCILDTSFHKLKVELKFENTNTFELEIQQEEQILEASQNQLRCTDQFEDEIFYICTEHRLSDSLYYAQFEKFKKFAWEFSLNEIRTEKLEFDVFEDNLIKSNSVMSELQCVQKLKQQEIETLTCLKQEIGKVNKVLKKACLAIQDEYHEFTAQSINIPNQVEIQQSYFEILPNSEFIGETIENMGTFEQFEQQTKEINKLEQAIKEKEAENQKLFREALEQQVGYENDVTAKVNKIKEKIDIISNNMQKTQNRAQKITQFVSEAVFLCAELMK</sequence>
<evidence type="ECO:0000313" key="2">
    <source>
        <dbReference type="EMBL" id="JAP89257.1"/>
    </source>
</evidence>